<gene>
    <name evidence="2" type="ORF">GLV81_17140</name>
</gene>
<dbReference type="Pfam" id="PF11138">
    <property type="entry name" value="DUF2911"/>
    <property type="match status" value="1"/>
</dbReference>
<evidence type="ECO:0000313" key="3">
    <source>
        <dbReference type="Proteomes" id="UP000426027"/>
    </source>
</evidence>
<dbReference type="EMBL" id="CP046566">
    <property type="protein sequence ID" value="QGW29607.1"/>
    <property type="molecule type" value="Genomic_DNA"/>
</dbReference>
<feature type="signal peptide" evidence="1">
    <location>
        <begin position="1"/>
        <end position="23"/>
    </location>
</feature>
<protein>
    <submittedName>
        <fullName evidence="2">DUF2911 domain-containing protein</fullName>
    </submittedName>
</protein>
<evidence type="ECO:0000313" key="2">
    <source>
        <dbReference type="EMBL" id="QGW29607.1"/>
    </source>
</evidence>
<sequence length="191" mass="21766">MRYIMRRIIAIIVCICFTGAAMAQLQITEPDKSPLDVSYHPHGYPILKFQTKTAPTTPLARVIYSRPQKNGRTIFGEVVKYNELWRLGANESTEIEFYRDVTIGKAKLLKGRYSLYCLPQPGQWTIIFNKGLDSWGAFSYDKTKDVLRTSINVANAEAVVEFFTMVFDNSGNLVILWDNQKAMLPIKYAAK</sequence>
<feature type="chain" id="PRO_5026280295" evidence="1">
    <location>
        <begin position="24"/>
        <end position="191"/>
    </location>
</feature>
<dbReference type="KEGG" id="fls:GLV81_17140"/>
<name>A0A6I6GAF9_9BACT</name>
<proteinExistence type="predicted"/>
<reference evidence="2 3" key="1">
    <citation type="submission" date="2019-11" db="EMBL/GenBank/DDBJ databases">
        <authorList>
            <person name="Im W.T."/>
        </authorList>
    </citation>
    <scope>NUCLEOTIDE SEQUENCE [LARGE SCALE GENOMIC DNA]</scope>
    <source>
        <strain evidence="2 3">SB-02</strain>
    </source>
</reference>
<dbReference type="InterPro" id="IPR021314">
    <property type="entry name" value="DUF2911"/>
</dbReference>
<organism evidence="2 3">
    <name type="scientific">Phnomibacter ginsenosidimutans</name>
    <dbReference type="NCBI Taxonomy" id="2676868"/>
    <lineage>
        <taxon>Bacteria</taxon>
        <taxon>Pseudomonadati</taxon>
        <taxon>Bacteroidota</taxon>
        <taxon>Chitinophagia</taxon>
        <taxon>Chitinophagales</taxon>
        <taxon>Chitinophagaceae</taxon>
        <taxon>Phnomibacter</taxon>
    </lineage>
</organism>
<dbReference type="AlphaFoldDB" id="A0A6I6GAF9"/>
<evidence type="ECO:0000256" key="1">
    <source>
        <dbReference type="SAM" id="SignalP"/>
    </source>
</evidence>
<keyword evidence="1" id="KW-0732">Signal</keyword>
<accession>A0A6I6GAF9</accession>
<dbReference type="Proteomes" id="UP000426027">
    <property type="component" value="Chromosome"/>
</dbReference>
<keyword evidence="3" id="KW-1185">Reference proteome</keyword>